<evidence type="ECO:0000313" key="2">
    <source>
        <dbReference type="EMBL" id="KAF2674584.1"/>
    </source>
</evidence>
<organism evidence="2 3">
    <name type="scientific">Microthyrium microscopicum</name>
    <dbReference type="NCBI Taxonomy" id="703497"/>
    <lineage>
        <taxon>Eukaryota</taxon>
        <taxon>Fungi</taxon>
        <taxon>Dikarya</taxon>
        <taxon>Ascomycota</taxon>
        <taxon>Pezizomycotina</taxon>
        <taxon>Dothideomycetes</taxon>
        <taxon>Dothideomycetes incertae sedis</taxon>
        <taxon>Microthyriales</taxon>
        <taxon>Microthyriaceae</taxon>
        <taxon>Microthyrium</taxon>
    </lineage>
</organism>
<dbReference type="EMBL" id="MU004230">
    <property type="protein sequence ID" value="KAF2674584.1"/>
    <property type="molecule type" value="Genomic_DNA"/>
</dbReference>
<dbReference type="OrthoDB" id="3786440at2759"/>
<evidence type="ECO:0000256" key="1">
    <source>
        <dbReference type="SAM" id="MobiDB-lite"/>
    </source>
</evidence>
<feature type="compositionally biased region" description="Polar residues" evidence="1">
    <location>
        <begin position="424"/>
        <end position="436"/>
    </location>
</feature>
<feature type="compositionally biased region" description="Polar residues" evidence="1">
    <location>
        <begin position="340"/>
        <end position="366"/>
    </location>
</feature>
<feature type="region of interest" description="Disordered" evidence="1">
    <location>
        <begin position="337"/>
        <end position="487"/>
    </location>
</feature>
<accession>A0A6A6UUH3</accession>
<feature type="compositionally biased region" description="Basic residues" evidence="1">
    <location>
        <begin position="137"/>
        <end position="149"/>
    </location>
</feature>
<sequence length="487" mass="54003">MASHNRVFHQYVPQEGRVVAMSHADQRDKSRLRQPSSDSMFYDAVPNQQDSRPIAVRPTKTISFDNWDEDEYPETLLSVSPESPGMLNVRLPTGTRRSMPHDPFNIARGRRLSRSQSARSEPPLPRTRELPTMPKSPQHRSVSRGRKQQSNRQSDPGTAEQQRTRSASRNPRLKKLMTERDLDDINTGRRSGEMSRLSIKNTPVELYGQRTGRPKIDSGTLPPPLLRHSIEAKHRKKISAESYPSPVHLSNWTTSHYEEDIWSRSRYLAGAIQVEPSFGLYAIPVMTAMDVLCQSETINDDQVIDEIVDFFKSYGFEPVASELDQYWMQERAVEPKRISKATTTSSSLPKSVKSPTGFSDTSSVTSHLHPGSASEKRWSGGQQSAISAEGAASHKSSFDSQRSTSVDPVLLLKQSPAPSGSAALPTTSPKSPGGQSQEEDGSPGPGPMLNQNLKVGKQSPAPKSALPSLQSRSKFSIRRILANRNSK</sequence>
<reference evidence="2" key="1">
    <citation type="journal article" date="2020" name="Stud. Mycol.">
        <title>101 Dothideomycetes genomes: a test case for predicting lifestyles and emergence of pathogens.</title>
        <authorList>
            <person name="Haridas S."/>
            <person name="Albert R."/>
            <person name="Binder M."/>
            <person name="Bloem J."/>
            <person name="Labutti K."/>
            <person name="Salamov A."/>
            <person name="Andreopoulos B."/>
            <person name="Baker S."/>
            <person name="Barry K."/>
            <person name="Bills G."/>
            <person name="Bluhm B."/>
            <person name="Cannon C."/>
            <person name="Castanera R."/>
            <person name="Culley D."/>
            <person name="Daum C."/>
            <person name="Ezra D."/>
            <person name="Gonzalez J."/>
            <person name="Henrissat B."/>
            <person name="Kuo A."/>
            <person name="Liang C."/>
            <person name="Lipzen A."/>
            <person name="Lutzoni F."/>
            <person name="Magnuson J."/>
            <person name="Mondo S."/>
            <person name="Nolan M."/>
            <person name="Ohm R."/>
            <person name="Pangilinan J."/>
            <person name="Park H.-J."/>
            <person name="Ramirez L."/>
            <person name="Alfaro M."/>
            <person name="Sun H."/>
            <person name="Tritt A."/>
            <person name="Yoshinaga Y."/>
            <person name="Zwiers L.-H."/>
            <person name="Turgeon B."/>
            <person name="Goodwin S."/>
            <person name="Spatafora J."/>
            <person name="Crous P."/>
            <person name="Grigoriev I."/>
        </authorList>
    </citation>
    <scope>NUCLEOTIDE SEQUENCE</scope>
    <source>
        <strain evidence="2">CBS 115976</strain>
    </source>
</reference>
<feature type="region of interest" description="Disordered" evidence="1">
    <location>
        <begin position="22"/>
        <end position="52"/>
    </location>
</feature>
<feature type="compositionally biased region" description="Polar residues" evidence="1">
    <location>
        <begin position="150"/>
        <end position="169"/>
    </location>
</feature>
<gene>
    <name evidence="2" type="ORF">BT63DRAFT_408759</name>
</gene>
<dbReference type="AlphaFoldDB" id="A0A6A6UUH3"/>
<protein>
    <submittedName>
        <fullName evidence="2">Uncharacterized protein</fullName>
    </submittedName>
</protein>
<evidence type="ECO:0000313" key="3">
    <source>
        <dbReference type="Proteomes" id="UP000799302"/>
    </source>
</evidence>
<feature type="region of interest" description="Disordered" evidence="1">
    <location>
        <begin position="76"/>
        <end position="197"/>
    </location>
</feature>
<feature type="compositionally biased region" description="Polar residues" evidence="1">
    <location>
        <begin position="394"/>
        <end position="406"/>
    </location>
</feature>
<name>A0A6A6UUH3_9PEZI</name>
<proteinExistence type="predicted"/>
<keyword evidence="3" id="KW-1185">Reference proteome</keyword>
<dbReference type="Proteomes" id="UP000799302">
    <property type="component" value="Unassembled WGS sequence"/>
</dbReference>